<name>A0ABV7KGD1_9HYPH</name>
<feature type="compositionally biased region" description="Basic and acidic residues" evidence="1">
    <location>
        <begin position="1"/>
        <end position="21"/>
    </location>
</feature>
<accession>A0ABV7KGD1</accession>
<evidence type="ECO:0000313" key="2">
    <source>
        <dbReference type="EMBL" id="MFC3207593.1"/>
    </source>
</evidence>
<reference evidence="3" key="1">
    <citation type="journal article" date="2019" name="Int. J. Syst. Evol. Microbiol.">
        <title>The Global Catalogue of Microorganisms (GCM) 10K type strain sequencing project: providing services to taxonomists for standard genome sequencing and annotation.</title>
        <authorList>
            <consortium name="The Broad Institute Genomics Platform"/>
            <consortium name="The Broad Institute Genome Sequencing Center for Infectious Disease"/>
            <person name="Wu L."/>
            <person name="Ma J."/>
        </authorList>
    </citation>
    <scope>NUCLEOTIDE SEQUENCE [LARGE SCALE GENOMIC DNA]</scope>
    <source>
        <strain evidence="3">KCTC 52165</strain>
    </source>
</reference>
<comment type="caution">
    <text evidence="2">The sequence shown here is derived from an EMBL/GenBank/DDBJ whole genome shotgun (WGS) entry which is preliminary data.</text>
</comment>
<organism evidence="2 3">
    <name type="scientific">Aquamicrobium soli</name>
    <dbReference type="NCBI Taxonomy" id="1811518"/>
    <lineage>
        <taxon>Bacteria</taxon>
        <taxon>Pseudomonadati</taxon>
        <taxon>Pseudomonadota</taxon>
        <taxon>Alphaproteobacteria</taxon>
        <taxon>Hyphomicrobiales</taxon>
        <taxon>Phyllobacteriaceae</taxon>
        <taxon>Aquamicrobium</taxon>
    </lineage>
</organism>
<keyword evidence="3" id="KW-1185">Reference proteome</keyword>
<evidence type="ECO:0000313" key="3">
    <source>
        <dbReference type="Proteomes" id="UP001595583"/>
    </source>
</evidence>
<proteinExistence type="predicted"/>
<sequence>MNDSAPSEKPDRPPLPRDAFRAQRVGAAPAQKTVLQPVIVTPSYDDPVASAPPAQRRPSPETGEPGQPKKAARPPRDRNRNPFESYGERASSRPYALRLPDAVDLALRQLAAEERTQPLRIVDRAIHDLLKRLGRLPPVDEP</sequence>
<gene>
    <name evidence="2" type="ORF">ACFOHJ_15315</name>
</gene>
<feature type="compositionally biased region" description="Low complexity" evidence="1">
    <location>
        <begin position="47"/>
        <end position="57"/>
    </location>
</feature>
<dbReference type="EMBL" id="JBHRTK010000014">
    <property type="protein sequence ID" value="MFC3207593.1"/>
    <property type="molecule type" value="Genomic_DNA"/>
</dbReference>
<evidence type="ECO:0000256" key="1">
    <source>
        <dbReference type="SAM" id="MobiDB-lite"/>
    </source>
</evidence>
<evidence type="ECO:0008006" key="4">
    <source>
        <dbReference type="Google" id="ProtNLM"/>
    </source>
</evidence>
<feature type="compositionally biased region" description="Basic and acidic residues" evidence="1">
    <location>
        <begin position="74"/>
        <end position="91"/>
    </location>
</feature>
<dbReference type="RefSeq" id="WP_378221918.1">
    <property type="nucleotide sequence ID" value="NZ_JBHRTK010000014.1"/>
</dbReference>
<feature type="region of interest" description="Disordered" evidence="1">
    <location>
        <begin position="1"/>
        <end position="97"/>
    </location>
</feature>
<dbReference type="Proteomes" id="UP001595583">
    <property type="component" value="Unassembled WGS sequence"/>
</dbReference>
<protein>
    <recommendedName>
        <fullName evidence="4">Stability/partitioning determinant</fullName>
    </recommendedName>
</protein>